<evidence type="ECO:0000313" key="2">
    <source>
        <dbReference type="EMBL" id="AJP05930.1"/>
    </source>
</evidence>
<dbReference type="HOGENOM" id="CLU_2195556_0_0_11"/>
<name>A0A0C5GAL4_9ACTN</name>
<proteinExistence type="predicted"/>
<dbReference type="OrthoDB" id="4256099at2"/>
<dbReference type="PATRIC" id="fig|477245.3.peg.6036"/>
<reference evidence="2 3" key="1">
    <citation type="submission" date="2015-02" db="EMBL/GenBank/DDBJ databases">
        <title>Genome sequence of thermotolerant Streptomyces cyaneogriseus subsp. Noncyanogenus NMWT1, the producer of nematocidal antibiotics nemadectin.</title>
        <authorList>
            <person name="Wang H."/>
            <person name="Li C."/>
            <person name="Xiang W."/>
            <person name="Wang X."/>
        </authorList>
    </citation>
    <scope>NUCLEOTIDE SEQUENCE [LARGE SCALE GENOMIC DNA]</scope>
    <source>
        <strain evidence="2 3">NMWT 1</strain>
    </source>
</reference>
<accession>A0A0C5GAL4</accession>
<dbReference type="KEGG" id="scw:TU94_28445"/>
<protein>
    <submittedName>
        <fullName evidence="2">Uncharacterized protein</fullName>
    </submittedName>
</protein>
<organism evidence="2 3">
    <name type="scientific">Streptomyces cyaneogriseus subsp. noncyanogenus</name>
    <dbReference type="NCBI Taxonomy" id="477245"/>
    <lineage>
        <taxon>Bacteria</taxon>
        <taxon>Bacillati</taxon>
        <taxon>Actinomycetota</taxon>
        <taxon>Actinomycetes</taxon>
        <taxon>Kitasatosporales</taxon>
        <taxon>Streptomycetaceae</taxon>
        <taxon>Streptomyces</taxon>
    </lineage>
</organism>
<dbReference type="AlphaFoldDB" id="A0A0C5GAL4"/>
<dbReference type="Proteomes" id="UP000032234">
    <property type="component" value="Chromosome"/>
</dbReference>
<gene>
    <name evidence="2" type="ORF">TU94_28445</name>
</gene>
<sequence>MHPTPEPGEQDVDEPQATAAEIEAEGEYVTADLAGEDVRIIPPGSWRASWQALLNQGQLAAFTDLVIHPDDLDVFWEIDPTNTEFYEFIEDAARQSGESLGKSPGPGRSSRRTRRR</sequence>
<evidence type="ECO:0000256" key="1">
    <source>
        <dbReference type="SAM" id="MobiDB-lite"/>
    </source>
</evidence>
<keyword evidence="3" id="KW-1185">Reference proteome</keyword>
<feature type="region of interest" description="Disordered" evidence="1">
    <location>
        <begin position="94"/>
        <end position="116"/>
    </location>
</feature>
<evidence type="ECO:0000313" key="3">
    <source>
        <dbReference type="Proteomes" id="UP000032234"/>
    </source>
</evidence>
<dbReference type="EMBL" id="CP010849">
    <property type="protein sequence ID" value="AJP05930.1"/>
    <property type="molecule type" value="Genomic_DNA"/>
</dbReference>
<dbReference type="STRING" id="477245.TU94_28445"/>